<gene>
    <name evidence="1" type="ORF">ETEE_0868</name>
</gene>
<evidence type="ECO:0000313" key="1">
    <source>
        <dbReference type="EMBL" id="AIJ07337.1"/>
    </source>
</evidence>
<reference evidence="1 2" key="1">
    <citation type="journal article" date="2012" name="PLoS ONE">
        <title>Edwardsiella comparative phylogenomics reveal the new intra/inter-species taxonomic relationships, virulence evolution and niche adaptation mechanisms.</title>
        <authorList>
            <person name="Yang M."/>
            <person name="Lv Y."/>
            <person name="Xiao J."/>
            <person name="Wu H."/>
            <person name="Zheng H."/>
            <person name="Liu Q."/>
            <person name="Zhang Y."/>
            <person name="Wang Q."/>
        </authorList>
    </citation>
    <scope>NUCLEOTIDE SEQUENCE [LARGE SCALE GENOMIC DNA]</scope>
    <source>
        <strain evidence="2">080813</strain>
    </source>
</reference>
<dbReference type="AlphaFoldDB" id="A0A076LKM9"/>
<sequence>MPRLVGTATSIKFWEMVEAKARIAICSIKYGELSGNDVAALHSECIADLKSNIDMEEHAKAYGEFLHGVDKDITHGRVIELRINNSPLAMLKTNSAVAADYLLFLEGVIKALLSDRESLEREANKSGRTINGHGFSFIGSVDIPQIADEQINSDL</sequence>
<dbReference type="RefSeq" id="WP_034166050.1">
    <property type="nucleotide sequence ID" value="NZ_CP006664.1"/>
</dbReference>
<organism evidence="1 2">
    <name type="scientific">Edwardsiella anguillarum ET080813</name>
    <dbReference type="NCBI Taxonomy" id="667120"/>
    <lineage>
        <taxon>Bacteria</taxon>
        <taxon>Pseudomonadati</taxon>
        <taxon>Pseudomonadota</taxon>
        <taxon>Gammaproteobacteria</taxon>
        <taxon>Enterobacterales</taxon>
        <taxon>Hafniaceae</taxon>
        <taxon>Edwardsiella</taxon>
    </lineage>
</organism>
<protein>
    <submittedName>
        <fullName evidence="1">Uncharacterized protein</fullName>
    </submittedName>
</protein>
<dbReference type="EMBL" id="CP006664">
    <property type="protein sequence ID" value="AIJ07337.1"/>
    <property type="molecule type" value="Genomic_DNA"/>
</dbReference>
<dbReference type="Proteomes" id="UP000028681">
    <property type="component" value="Chromosome"/>
</dbReference>
<dbReference type="HOGENOM" id="CLU_1692738_0_0_6"/>
<accession>A0A076LKM9</accession>
<evidence type="ECO:0000313" key="2">
    <source>
        <dbReference type="Proteomes" id="UP000028681"/>
    </source>
</evidence>
<name>A0A076LKM9_9GAMM</name>
<dbReference type="KEGG" id="ete:ETEE_0868"/>
<proteinExistence type="predicted"/>
<dbReference type="GeneID" id="33941843"/>